<feature type="transmembrane region" description="Helical" evidence="9">
    <location>
        <begin position="120"/>
        <end position="144"/>
    </location>
</feature>
<dbReference type="GO" id="GO:0035025">
    <property type="term" value="P:positive regulation of Rho protein signal transduction"/>
    <property type="evidence" value="ECO:0007669"/>
    <property type="project" value="TreeGrafter"/>
</dbReference>
<evidence type="ECO:0000256" key="5">
    <source>
        <dbReference type="ARBA" id="ARBA00023136"/>
    </source>
</evidence>
<keyword evidence="7" id="KW-0325">Glycoprotein</keyword>
<feature type="transmembrane region" description="Helical" evidence="9">
    <location>
        <begin position="164"/>
        <end position="184"/>
    </location>
</feature>
<keyword evidence="5 9" id="KW-0472">Membrane</keyword>
<feature type="transmembrane region" description="Helical" evidence="9">
    <location>
        <begin position="293"/>
        <end position="315"/>
    </location>
</feature>
<keyword evidence="3 9" id="KW-1133">Transmembrane helix</keyword>
<reference evidence="11" key="1">
    <citation type="submission" date="2023-09" db="UniProtKB">
        <authorList>
            <consortium name="Ensembl"/>
        </authorList>
    </citation>
    <scope>IDENTIFICATION</scope>
</reference>
<feature type="transmembrane region" description="Helical" evidence="9">
    <location>
        <begin position="56"/>
        <end position="77"/>
    </location>
</feature>
<sequence>MTDFYPDGSRMTIPQSFNMLVNTTNANCGRDILTNASYGGDILTNASCHRDTLQGVGYSAVFLLGFIVNAAALWAFIARRKDWTDTHIYMLNLALADFALVLSLPFRIYDAFFCMPMSRLCTFLIATHFINMYASIMTTAAISVQRYLAIRFPWRARSWRRKKVMAFVVCLVCWILLITVATIFRKENYPENLWMCYERCKDHPLDGQFMVLLEVLGFLLPLVMIVFCSCRVICILSKDKNKTEEKKSIAGIVTANMIVFIVCYTPIHVAFIVNYYTPVPDNWKNVHLPSHKYLLTSEWIASTNCCFDSISYYFLLKQFYSGSKRAPQRKDSCFIHIIRRERQLCNADTATTSVHLTN</sequence>
<evidence type="ECO:0000256" key="3">
    <source>
        <dbReference type="ARBA" id="ARBA00022989"/>
    </source>
</evidence>
<evidence type="ECO:0000256" key="6">
    <source>
        <dbReference type="ARBA" id="ARBA00023170"/>
    </source>
</evidence>
<keyword evidence="2 9" id="KW-0812">Transmembrane</keyword>
<dbReference type="GO" id="GO:0005886">
    <property type="term" value="C:plasma membrane"/>
    <property type="evidence" value="ECO:0007669"/>
    <property type="project" value="TreeGrafter"/>
</dbReference>
<accession>A0A3B4Z606</accession>
<comment type="subcellular location">
    <subcellularLocation>
        <location evidence="1">Membrane</location>
        <topology evidence="1">Multi-pass membrane protein</topology>
    </subcellularLocation>
</comment>
<protein>
    <recommendedName>
        <fullName evidence="10">G-protein coupled receptors family 1 profile domain-containing protein</fullName>
    </recommendedName>
</protein>
<keyword evidence="8" id="KW-0807">Transducer</keyword>
<organism evidence="11">
    <name type="scientific">Stegastes partitus</name>
    <name type="common">bicolor damselfish</name>
    <dbReference type="NCBI Taxonomy" id="144197"/>
    <lineage>
        <taxon>Eukaryota</taxon>
        <taxon>Metazoa</taxon>
        <taxon>Chordata</taxon>
        <taxon>Craniata</taxon>
        <taxon>Vertebrata</taxon>
        <taxon>Euteleostomi</taxon>
        <taxon>Actinopterygii</taxon>
        <taxon>Neopterygii</taxon>
        <taxon>Teleostei</taxon>
        <taxon>Neoteleostei</taxon>
        <taxon>Acanthomorphata</taxon>
        <taxon>Ovalentaria</taxon>
        <taxon>Pomacentridae</taxon>
        <taxon>Stegastes</taxon>
    </lineage>
</organism>
<feature type="transmembrane region" description="Helical" evidence="9">
    <location>
        <begin position="89"/>
        <end position="108"/>
    </location>
</feature>
<dbReference type="InterPro" id="IPR000276">
    <property type="entry name" value="GPCR_Rhodpsn"/>
</dbReference>
<proteinExistence type="predicted"/>
<dbReference type="PANTHER" id="PTHR24232">
    <property type="entry name" value="G-PROTEIN COUPLED RECEPTOR"/>
    <property type="match status" value="1"/>
</dbReference>
<dbReference type="PRINTS" id="PR00237">
    <property type="entry name" value="GPCRRHODOPSN"/>
</dbReference>
<feature type="transmembrane region" description="Helical" evidence="9">
    <location>
        <begin position="215"/>
        <end position="237"/>
    </location>
</feature>
<dbReference type="InterPro" id="IPR017452">
    <property type="entry name" value="GPCR_Rhodpsn_7TM"/>
</dbReference>
<feature type="domain" description="G-protein coupled receptors family 1 profile" evidence="10">
    <location>
        <begin position="68"/>
        <end position="312"/>
    </location>
</feature>
<dbReference type="GeneTree" id="ENSGT01040000240444"/>
<dbReference type="GO" id="GO:0007200">
    <property type="term" value="P:phospholipase C-activating G protein-coupled receptor signaling pathway"/>
    <property type="evidence" value="ECO:0007669"/>
    <property type="project" value="TreeGrafter"/>
</dbReference>
<dbReference type="Gene3D" id="1.20.1070.10">
    <property type="entry name" value="Rhodopsin 7-helix transmembrane proteins"/>
    <property type="match status" value="1"/>
</dbReference>
<dbReference type="GO" id="GO:0004930">
    <property type="term" value="F:G protein-coupled receptor activity"/>
    <property type="evidence" value="ECO:0007669"/>
    <property type="project" value="UniProtKB-KW"/>
</dbReference>
<dbReference type="Ensembl" id="ENSSPAT00000004230.1">
    <property type="protein sequence ID" value="ENSSPAP00000004145.1"/>
    <property type="gene ID" value="ENSSPAG00000003210.1"/>
</dbReference>
<evidence type="ECO:0000259" key="10">
    <source>
        <dbReference type="PROSITE" id="PS50262"/>
    </source>
</evidence>
<evidence type="ECO:0000256" key="4">
    <source>
        <dbReference type="ARBA" id="ARBA00023040"/>
    </source>
</evidence>
<evidence type="ECO:0000256" key="2">
    <source>
        <dbReference type="ARBA" id="ARBA00022692"/>
    </source>
</evidence>
<evidence type="ECO:0000256" key="9">
    <source>
        <dbReference type="SAM" id="Phobius"/>
    </source>
</evidence>
<dbReference type="PROSITE" id="PS50262">
    <property type="entry name" value="G_PROTEIN_RECEP_F1_2"/>
    <property type="match status" value="1"/>
</dbReference>
<evidence type="ECO:0000256" key="7">
    <source>
        <dbReference type="ARBA" id="ARBA00023180"/>
    </source>
</evidence>
<keyword evidence="6" id="KW-0675">Receptor</keyword>
<evidence type="ECO:0000256" key="1">
    <source>
        <dbReference type="ARBA" id="ARBA00004141"/>
    </source>
</evidence>
<dbReference type="Pfam" id="PF00001">
    <property type="entry name" value="7tm_1"/>
    <property type="match status" value="1"/>
</dbReference>
<evidence type="ECO:0000313" key="11">
    <source>
        <dbReference type="Ensembl" id="ENSSPAP00000004145.1"/>
    </source>
</evidence>
<evidence type="ECO:0000256" key="8">
    <source>
        <dbReference type="ARBA" id="ARBA00023224"/>
    </source>
</evidence>
<keyword evidence="4" id="KW-0297">G-protein coupled receptor</keyword>
<feature type="transmembrane region" description="Helical" evidence="9">
    <location>
        <begin position="249"/>
        <end position="273"/>
    </location>
</feature>
<dbReference type="SUPFAM" id="SSF81321">
    <property type="entry name" value="Family A G protein-coupled receptor-like"/>
    <property type="match status" value="1"/>
</dbReference>
<name>A0A3B4Z606_9TELE</name>
<dbReference type="STRING" id="144197.ENSSPAP00000004145"/>
<dbReference type="AlphaFoldDB" id="A0A3B4Z606"/>
<dbReference type="PANTHER" id="PTHR24232:SF101">
    <property type="entry name" value="G-PROTEIN COUPLED RECEPTOR 35-LIKE"/>
    <property type="match status" value="1"/>
</dbReference>